<dbReference type="AlphaFoldDB" id="A0A1H9CUH7"/>
<dbReference type="EC" id="2.1.1.198" evidence="6"/>
<evidence type="ECO:0000256" key="1">
    <source>
        <dbReference type="ARBA" id="ARBA00022490"/>
    </source>
</evidence>
<evidence type="ECO:0000256" key="4">
    <source>
        <dbReference type="ARBA" id="ARBA00022679"/>
    </source>
</evidence>
<keyword evidence="4 6" id="KW-0808">Transferase</keyword>
<dbReference type="InterPro" id="IPR035996">
    <property type="entry name" value="4pyrrol_Methylase_sf"/>
</dbReference>
<keyword evidence="2 6" id="KW-0698">rRNA processing</keyword>
<dbReference type="SUPFAM" id="SSF53790">
    <property type="entry name" value="Tetrapyrrole methylase"/>
    <property type="match status" value="1"/>
</dbReference>
<dbReference type="PANTHER" id="PTHR46111">
    <property type="entry name" value="RIBOSOMAL RNA SMALL SUBUNIT METHYLTRANSFERASE I"/>
    <property type="match status" value="1"/>
</dbReference>
<evidence type="ECO:0000259" key="8">
    <source>
        <dbReference type="Pfam" id="PF23016"/>
    </source>
</evidence>
<evidence type="ECO:0000256" key="5">
    <source>
        <dbReference type="ARBA" id="ARBA00022691"/>
    </source>
</evidence>
<dbReference type="InterPro" id="IPR014776">
    <property type="entry name" value="4pyrrole_Mease_sub2"/>
</dbReference>
<dbReference type="Gene3D" id="3.30.950.10">
    <property type="entry name" value="Methyltransferase, Cobalt-precorrin-4 Transmethylase, Domain 2"/>
    <property type="match status" value="1"/>
</dbReference>
<dbReference type="STRING" id="489703.SAMN04488038_103186"/>
<name>A0A1H9CUH7_9GAMM</name>
<comment type="subcellular location">
    <subcellularLocation>
        <location evidence="6">Cytoplasm</location>
    </subcellularLocation>
</comment>
<feature type="domain" description="Tetrapyrrole methylase" evidence="7">
    <location>
        <begin position="27"/>
        <end position="227"/>
    </location>
</feature>
<dbReference type="GO" id="GO:0005737">
    <property type="term" value="C:cytoplasm"/>
    <property type="evidence" value="ECO:0007669"/>
    <property type="project" value="UniProtKB-SubCell"/>
</dbReference>
<dbReference type="PROSITE" id="PS01296">
    <property type="entry name" value="RSMI"/>
    <property type="match status" value="1"/>
</dbReference>
<reference evidence="9 10" key="1">
    <citation type="submission" date="2016-10" db="EMBL/GenBank/DDBJ databases">
        <authorList>
            <person name="de Groot N.N."/>
        </authorList>
    </citation>
    <scope>NUCLEOTIDE SEQUENCE [LARGE SCALE GENOMIC DNA]</scope>
    <source>
        <strain evidence="9 10">DSM 25927</strain>
    </source>
</reference>
<dbReference type="PANTHER" id="PTHR46111:SF1">
    <property type="entry name" value="RIBOSOMAL RNA SMALL SUBUNIT METHYLTRANSFERASE I"/>
    <property type="match status" value="1"/>
</dbReference>
<dbReference type="EMBL" id="FOFS01000003">
    <property type="protein sequence ID" value="SEQ04835.1"/>
    <property type="molecule type" value="Genomic_DNA"/>
</dbReference>
<dbReference type="InterPro" id="IPR008189">
    <property type="entry name" value="rRNA_ssu_MeTfrase_I"/>
</dbReference>
<evidence type="ECO:0000256" key="3">
    <source>
        <dbReference type="ARBA" id="ARBA00022603"/>
    </source>
</evidence>
<accession>A0A1H9CUH7</accession>
<evidence type="ECO:0000259" key="7">
    <source>
        <dbReference type="Pfam" id="PF00590"/>
    </source>
</evidence>
<dbReference type="CDD" id="cd11648">
    <property type="entry name" value="RsmI"/>
    <property type="match status" value="1"/>
</dbReference>
<dbReference type="InterPro" id="IPR018063">
    <property type="entry name" value="SAM_MeTrfase_RsmI_CS"/>
</dbReference>
<evidence type="ECO:0000256" key="2">
    <source>
        <dbReference type="ARBA" id="ARBA00022552"/>
    </source>
</evidence>
<keyword evidence="5 6" id="KW-0949">S-adenosyl-L-methionine</keyword>
<evidence type="ECO:0000313" key="10">
    <source>
        <dbReference type="Proteomes" id="UP000199233"/>
    </source>
</evidence>
<dbReference type="Proteomes" id="UP000199233">
    <property type="component" value="Unassembled WGS sequence"/>
</dbReference>
<comment type="function">
    <text evidence="6">Catalyzes the 2'-O-methylation of the ribose of cytidine 1402 (C1402) in 16S rRNA.</text>
</comment>
<comment type="catalytic activity">
    <reaction evidence="6">
        <text>cytidine(1402) in 16S rRNA + S-adenosyl-L-methionine = 2'-O-methylcytidine(1402) in 16S rRNA + S-adenosyl-L-homocysteine + H(+)</text>
        <dbReference type="Rhea" id="RHEA:42924"/>
        <dbReference type="Rhea" id="RHEA-COMP:10285"/>
        <dbReference type="Rhea" id="RHEA-COMP:10286"/>
        <dbReference type="ChEBI" id="CHEBI:15378"/>
        <dbReference type="ChEBI" id="CHEBI:57856"/>
        <dbReference type="ChEBI" id="CHEBI:59789"/>
        <dbReference type="ChEBI" id="CHEBI:74495"/>
        <dbReference type="ChEBI" id="CHEBI:82748"/>
        <dbReference type="EC" id="2.1.1.198"/>
    </reaction>
</comment>
<keyword evidence="1 6" id="KW-0963">Cytoplasm</keyword>
<dbReference type="InterPro" id="IPR014777">
    <property type="entry name" value="4pyrrole_Mease_sub1"/>
</dbReference>
<comment type="similarity">
    <text evidence="6">Belongs to the methyltransferase superfamily. RsmI family.</text>
</comment>
<dbReference type="InterPro" id="IPR053910">
    <property type="entry name" value="RsmI_HTH"/>
</dbReference>
<evidence type="ECO:0000256" key="6">
    <source>
        <dbReference type="HAMAP-Rule" id="MF_01877"/>
    </source>
</evidence>
<dbReference type="NCBIfam" id="TIGR00096">
    <property type="entry name" value="16S rRNA (cytidine(1402)-2'-O)-methyltransferase"/>
    <property type="match status" value="1"/>
</dbReference>
<feature type="domain" description="RsmI HTH" evidence="8">
    <location>
        <begin position="256"/>
        <end position="301"/>
    </location>
</feature>
<gene>
    <name evidence="6" type="primary">rsmI</name>
    <name evidence="9" type="ORF">SAMN04488038_103186</name>
</gene>
<dbReference type="InterPro" id="IPR000878">
    <property type="entry name" value="4pyrrol_Mease"/>
</dbReference>
<dbReference type="HAMAP" id="MF_01877">
    <property type="entry name" value="16SrRNA_methyltr_I"/>
    <property type="match status" value="1"/>
</dbReference>
<protein>
    <recommendedName>
        <fullName evidence="6">Ribosomal RNA small subunit methyltransferase I</fullName>
        <ecNumber evidence="6">2.1.1.198</ecNumber>
    </recommendedName>
    <alternativeName>
        <fullName evidence="6">16S rRNA 2'-O-ribose C1402 methyltransferase</fullName>
    </alternativeName>
    <alternativeName>
        <fullName evidence="6">rRNA (cytidine-2'-O-)-methyltransferase RsmI</fullName>
    </alternativeName>
</protein>
<keyword evidence="10" id="KW-1185">Reference proteome</keyword>
<dbReference type="FunFam" id="3.30.950.10:FF:000002">
    <property type="entry name" value="Ribosomal RNA small subunit methyltransferase I"/>
    <property type="match status" value="1"/>
</dbReference>
<dbReference type="Pfam" id="PF23016">
    <property type="entry name" value="RsmI_C"/>
    <property type="match status" value="1"/>
</dbReference>
<keyword evidence="3 6" id="KW-0489">Methyltransferase</keyword>
<dbReference type="FunFam" id="3.40.1010.10:FF:000007">
    <property type="entry name" value="Ribosomal RNA small subunit methyltransferase I"/>
    <property type="match status" value="1"/>
</dbReference>
<dbReference type="Gene3D" id="3.40.1010.10">
    <property type="entry name" value="Cobalt-precorrin-4 Transmethylase, Domain 1"/>
    <property type="match status" value="1"/>
</dbReference>
<evidence type="ECO:0000313" key="9">
    <source>
        <dbReference type="EMBL" id="SEQ04835.1"/>
    </source>
</evidence>
<sequence>MSFAQHNAQYDMPTSAAAVSRAVQPGHLYVVATPIGNLQDFPPRAQQVLGEVDAICAEDTRNSAGLLAHFGIQRPLLALHEHNETAICAQLIARLRAGESLALISDAGTPLISDPGFALVRAAREAQLPVIAIPGPCAAIAALSIAGLPSDRFVFEGFLPAKPNARRERLQQLAAETRTLIVYESSHRIGDCVDDIVSVLGTERLVCLARELSKLYEQSHRASAAELKAWLAQDANRSRGEFVLVIAGAADAGVDTQQAEGERVLRLLLADGLSASTAARLAAQISGARKKAMYELALRLQPET</sequence>
<dbReference type="Pfam" id="PF00590">
    <property type="entry name" value="TP_methylase"/>
    <property type="match status" value="1"/>
</dbReference>
<dbReference type="GO" id="GO:0070677">
    <property type="term" value="F:rRNA (cytosine-2'-O-)-methyltransferase activity"/>
    <property type="evidence" value="ECO:0007669"/>
    <property type="project" value="UniProtKB-UniRule"/>
</dbReference>
<dbReference type="PIRSF" id="PIRSF005917">
    <property type="entry name" value="MTase_YraL"/>
    <property type="match status" value="1"/>
</dbReference>
<proteinExistence type="inferred from homology"/>
<organism evidence="9 10">
    <name type="scientific">Solimonas aquatica</name>
    <dbReference type="NCBI Taxonomy" id="489703"/>
    <lineage>
        <taxon>Bacteria</taxon>
        <taxon>Pseudomonadati</taxon>
        <taxon>Pseudomonadota</taxon>
        <taxon>Gammaproteobacteria</taxon>
        <taxon>Nevskiales</taxon>
        <taxon>Nevskiaceae</taxon>
        <taxon>Solimonas</taxon>
    </lineage>
</organism>